<dbReference type="EMBL" id="VJWE01000018">
    <property type="protein sequence ID" value="TWG33148.1"/>
    <property type="molecule type" value="Genomic_DNA"/>
</dbReference>
<feature type="signal peptide" evidence="1">
    <location>
        <begin position="1"/>
        <end position="29"/>
    </location>
</feature>
<evidence type="ECO:0000256" key="1">
    <source>
        <dbReference type="SAM" id="SignalP"/>
    </source>
</evidence>
<protein>
    <submittedName>
        <fullName evidence="2">Uncharacterized protein</fullName>
    </submittedName>
</protein>
<evidence type="ECO:0000313" key="3">
    <source>
        <dbReference type="Proteomes" id="UP000321485"/>
    </source>
</evidence>
<dbReference type="GeneID" id="51113256"/>
<dbReference type="RefSeq" id="WP_425291796.1">
    <property type="nucleotide sequence ID" value="NZ_VJWE01000018.1"/>
</dbReference>
<proteinExistence type="predicted"/>
<comment type="caution">
    <text evidence="2">The sequence shown here is derived from an EMBL/GenBank/DDBJ whole genome shotgun (WGS) entry which is preliminary data.</text>
</comment>
<accession>A0A561XAL3</accession>
<reference evidence="2 3" key="1">
    <citation type="journal article" date="2015" name="Stand. Genomic Sci.">
        <title>Genomic Encyclopedia of Bacterial and Archaeal Type Strains, Phase III: the genomes of soil and plant-associated and newly described type strains.</title>
        <authorList>
            <person name="Whitman W.B."/>
            <person name="Woyke T."/>
            <person name="Klenk H.P."/>
            <person name="Zhou Y."/>
            <person name="Lilburn T.G."/>
            <person name="Beck B.J."/>
            <person name="De Vos P."/>
            <person name="Vandamme P."/>
            <person name="Eisen J.A."/>
            <person name="Garrity G."/>
            <person name="Hugenholtz P."/>
            <person name="Kyrpides N.C."/>
        </authorList>
    </citation>
    <scope>NUCLEOTIDE SEQUENCE [LARGE SCALE GENOMIC DNA]</scope>
    <source>
        <strain evidence="2 3">DSM 64</strain>
    </source>
</reference>
<keyword evidence="1" id="KW-0732">Signal</keyword>
<sequence>MTMKKNFSQLLAATAIVMASLTSAPAVMAHGAAEPAHGGVVQTASDLSFELVATADGAAIYIVDHDEDADASKFGGKVTVLNGTEKAEAPLKSAGGNKLEAKGVKLVKGTKVVALITTNSKKTVTVRFTVK</sequence>
<organism evidence="2 3">
    <name type="scientific">Acidovorax delafieldii</name>
    <name type="common">Pseudomonas delafieldii</name>
    <dbReference type="NCBI Taxonomy" id="47920"/>
    <lineage>
        <taxon>Bacteria</taxon>
        <taxon>Pseudomonadati</taxon>
        <taxon>Pseudomonadota</taxon>
        <taxon>Betaproteobacteria</taxon>
        <taxon>Burkholderiales</taxon>
        <taxon>Comamonadaceae</taxon>
        <taxon>Acidovorax</taxon>
    </lineage>
</organism>
<evidence type="ECO:0000313" key="2">
    <source>
        <dbReference type="EMBL" id="TWG33148.1"/>
    </source>
</evidence>
<gene>
    <name evidence="2" type="ORF">ATF69_4215</name>
</gene>
<feature type="chain" id="PRO_5021994229" evidence="1">
    <location>
        <begin position="30"/>
        <end position="131"/>
    </location>
</feature>
<name>A0A561XAL3_ACIDE</name>
<dbReference type="Proteomes" id="UP000321485">
    <property type="component" value="Unassembled WGS sequence"/>
</dbReference>
<dbReference type="AlphaFoldDB" id="A0A561XAL3"/>